<name>A0A8J2JIM5_9HEXA</name>
<evidence type="ECO:0000313" key="2">
    <source>
        <dbReference type="Proteomes" id="UP000708208"/>
    </source>
</evidence>
<comment type="caution">
    <text evidence="1">The sequence shown here is derived from an EMBL/GenBank/DDBJ whole genome shotgun (WGS) entry which is preliminary data.</text>
</comment>
<sequence>MAARGTIDATLEGVKRFEANYP</sequence>
<dbReference type="Proteomes" id="UP000708208">
    <property type="component" value="Unassembled WGS sequence"/>
</dbReference>
<keyword evidence="2" id="KW-1185">Reference proteome</keyword>
<dbReference type="EMBL" id="CAJVCH010075691">
    <property type="protein sequence ID" value="CAG7720970.1"/>
    <property type="molecule type" value="Genomic_DNA"/>
</dbReference>
<proteinExistence type="predicted"/>
<protein>
    <submittedName>
        <fullName evidence="1">Uncharacterized protein</fullName>
    </submittedName>
</protein>
<gene>
    <name evidence="1" type="ORF">AFUS01_LOCUS10220</name>
</gene>
<accession>A0A8J2JIM5</accession>
<organism evidence="1 2">
    <name type="scientific">Allacma fusca</name>
    <dbReference type="NCBI Taxonomy" id="39272"/>
    <lineage>
        <taxon>Eukaryota</taxon>
        <taxon>Metazoa</taxon>
        <taxon>Ecdysozoa</taxon>
        <taxon>Arthropoda</taxon>
        <taxon>Hexapoda</taxon>
        <taxon>Collembola</taxon>
        <taxon>Symphypleona</taxon>
        <taxon>Sminthuridae</taxon>
        <taxon>Allacma</taxon>
    </lineage>
</organism>
<reference evidence="1" key="1">
    <citation type="submission" date="2021-06" db="EMBL/GenBank/DDBJ databases">
        <authorList>
            <person name="Hodson N. C."/>
            <person name="Mongue J. A."/>
            <person name="Jaron S. K."/>
        </authorList>
    </citation>
    <scope>NUCLEOTIDE SEQUENCE</scope>
</reference>
<feature type="non-terminal residue" evidence="1">
    <location>
        <position position="1"/>
    </location>
</feature>
<evidence type="ECO:0000313" key="1">
    <source>
        <dbReference type="EMBL" id="CAG7720970.1"/>
    </source>
</evidence>
<dbReference type="AlphaFoldDB" id="A0A8J2JIM5"/>